<comment type="caution">
    <text evidence="2">The sequence shown here is derived from an EMBL/GenBank/DDBJ whole genome shotgun (WGS) entry which is preliminary data.</text>
</comment>
<feature type="region of interest" description="Disordered" evidence="1">
    <location>
        <begin position="36"/>
        <end position="62"/>
    </location>
</feature>
<name>A0AAN8WIW0_HALRR</name>
<dbReference type="Proteomes" id="UP001381693">
    <property type="component" value="Unassembled WGS sequence"/>
</dbReference>
<protein>
    <submittedName>
        <fullName evidence="2">Uncharacterized protein</fullName>
    </submittedName>
</protein>
<evidence type="ECO:0000313" key="3">
    <source>
        <dbReference type="Proteomes" id="UP001381693"/>
    </source>
</evidence>
<evidence type="ECO:0000313" key="2">
    <source>
        <dbReference type="EMBL" id="KAK7062938.1"/>
    </source>
</evidence>
<reference evidence="2 3" key="1">
    <citation type="submission" date="2023-11" db="EMBL/GenBank/DDBJ databases">
        <title>Halocaridina rubra genome assembly.</title>
        <authorList>
            <person name="Smith C."/>
        </authorList>
    </citation>
    <scope>NUCLEOTIDE SEQUENCE [LARGE SCALE GENOMIC DNA]</scope>
    <source>
        <strain evidence="2">EP-1</strain>
        <tissue evidence="2">Whole</tissue>
    </source>
</reference>
<gene>
    <name evidence="2" type="ORF">SK128_003694</name>
</gene>
<accession>A0AAN8WIW0</accession>
<proteinExistence type="predicted"/>
<evidence type="ECO:0000256" key="1">
    <source>
        <dbReference type="SAM" id="MobiDB-lite"/>
    </source>
</evidence>
<feature type="compositionally biased region" description="Basic and acidic residues" evidence="1">
    <location>
        <begin position="36"/>
        <end position="45"/>
    </location>
</feature>
<dbReference type="AlphaFoldDB" id="A0AAN8WIW0"/>
<dbReference type="EMBL" id="JAXCGZ010021008">
    <property type="protein sequence ID" value="KAK7062938.1"/>
    <property type="molecule type" value="Genomic_DNA"/>
</dbReference>
<feature type="compositionally biased region" description="Basic residues" evidence="1">
    <location>
        <begin position="46"/>
        <end position="62"/>
    </location>
</feature>
<sequence length="134" mass="15979">MYLHVYKFIYLITSHDNLLSIKLYVIREKNLTGQRNLEDEKENKNNRPRQNKNHKIHMSSRLRRPRDLRLCKLKANQRLGSRGYWTVFRIKHQDAALKLAHQSSRSIQSSFKQERNVLEILQGEAGAMRILTYC</sequence>
<keyword evidence="3" id="KW-1185">Reference proteome</keyword>
<organism evidence="2 3">
    <name type="scientific">Halocaridina rubra</name>
    <name type="common">Hawaiian red shrimp</name>
    <dbReference type="NCBI Taxonomy" id="373956"/>
    <lineage>
        <taxon>Eukaryota</taxon>
        <taxon>Metazoa</taxon>
        <taxon>Ecdysozoa</taxon>
        <taxon>Arthropoda</taxon>
        <taxon>Crustacea</taxon>
        <taxon>Multicrustacea</taxon>
        <taxon>Malacostraca</taxon>
        <taxon>Eumalacostraca</taxon>
        <taxon>Eucarida</taxon>
        <taxon>Decapoda</taxon>
        <taxon>Pleocyemata</taxon>
        <taxon>Caridea</taxon>
        <taxon>Atyoidea</taxon>
        <taxon>Atyidae</taxon>
        <taxon>Halocaridina</taxon>
    </lineage>
</organism>